<keyword evidence="2" id="KW-1185">Reference proteome</keyword>
<dbReference type="EMBL" id="JFBX01000882">
    <property type="protein sequence ID" value="KXH26014.1"/>
    <property type="molecule type" value="Genomic_DNA"/>
</dbReference>
<evidence type="ECO:0000313" key="1">
    <source>
        <dbReference type="EMBL" id="KXH26014.1"/>
    </source>
</evidence>
<name>A0A135RQN4_9PEZI</name>
<organism evidence="1 2">
    <name type="scientific">Colletotrichum simmondsii</name>
    <dbReference type="NCBI Taxonomy" id="703756"/>
    <lineage>
        <taxon>Eukaryota</taxon>
        <taxon>Fungi</taxon>
        <taxon>Dikarya</taxon>
        <taxon>Ascomycota</taxon>
        <taxon>Pezizomycotina</taxon>
        <taxon>Sordariomycetes</taxon>
        <taxon>Hypocreomycetidae</taxon>
        <taxon>Glomerellales</taxon>
        <taxon>Glomerellaceae</taxon>
        <taxon>Colletotrichum</taxon>
        <taxon>Colletotrichum acutatum species complex</taxon>
    </lineage>
</organism>
<evidence type="ECO:0000313" key="2">
    <source>
        <dbReference type="Proteomes" id="UP000070328"/>
    </source>
</evidence>
<accession>A0A135RQN4</accession>
<sequence>MSHYRDIATTLCRDFSNAMWQPILDHLAPTMNPLRHVLTEHDGGSAGEMHLFDAVDRLLDCALGSAAMQGPASHGAAHFSVPIIQTWAEASLSDTNAAQRLGLRADRIYARALKRLPTDPAPIPDLNPGNGFAPSRCFMVCELKAHHALDPSTLVTFDTDAITTRSRNTLSQASPPECPANWDKHDWWLVQQASAYACLYRTRYVVLFCWGKLYLFHFKDLDLPVGVSISTAWENGVGINCDFTCIENTGEMVAALFGFAIEAYNNTPRDHVDGP</sequence>
<reference evidence="1 2" key="1">
    <citation type="submission" date="2014-02" db="EMBL/GenBank/DDBJ databases">
        <title>The genome sequence of Colletotrichum simmondsii CBS122122.</title>
        <authorList>
            <person name="Baroncelli R."/>
            <person name="Thon M.R."/>
        </authorList>
    </citation>
    <scope>NUCLEOTIDE SEQUENCE [LARGE SCALE GENOMIC DNA]</scope>
    <source>
        <strain evidence="1 2">CBS122122</strain>
    </source>
</reference>
<proteinExistence type="predicted"/>
<dbReference type="AlphaFoldDB" id="A0A135RQN4"/>
<dbReference type="Proteomes" id="UP000070328">
    <property type="component" value="Unassembled WGS sequence"/>
</dbReference>
<protein>
    <submittedName>
        <fullName evidence="1">Uncharacterized protein</fullName>
    </submittedName>
</protein>
<gene>
    <name evidence="1" type="ORF">CSIM01_12968</name>
</gene>
<comment type="caution">
    <text evidence="1">The sequence shown here is derived from an EMBL/GenBank/DDBJ whole genome shotgun (WGS) entry which is preliminary data.</text>
</comment>